<proteinExistence type="predicted"/>
<name>A0ABQ7BSR7_BRACR</name>
<dbReference type="Proteomes" id="UP000266723">
    <property type="component" value="Unassembled WGS sequence"/>
</dbReference>
<organism evidence="2 3">
    <name type="scientific">Brassica cretica</name>
    <name type="common">Mustard</name>
    <dbReference type="NCBI Taxonomy" id="69181"/>
    <lineage>
        <taxon>Eukaryota</taxon>
        <taxon>Viridiplantae</taxon>
        <taxon>Streptophyta</taxon>
        <taxon>Embryophyta</taxon>
        <taxon>Tracheophyta</taxon>
        <taxon>Spermatophyta</taxon>
        <taxon>Magnoliopsida</taxon>
        <taxon>eudicotyledons</taxon>
        <taxon>Gunneridae</taxon>
        <taxon>Pentapetalae</taxon>
        <taxon>rosids</taxon>
        <taxon>malvids</taxon>
        <taxon>Brassicales</taxon>
        <taxon>Brassicaceae</taxon>
        <taxon>Brassiceae</taxon>
        <taxon>Brassica</taxon>
    </lineage>
</organism>
<feature type="region of interest" description="Disordered" evidence="1">
    <location>
        <begin position="222"/>
        <end position="257"/>
    </location>
</feature>
<evidence type="ECO:0000256" key="1">
    <source>
        <dbReference type="SAM" id="MobiDB-lite"/>
    </source>
</evidence>
<feature type="compositionally biased region" description="Basic and acidic residues" evidence="1">
    <location>
        <begin position="132"/>
        <end position="142"/>
    </location>
</feature>
<reference evidence="2 3" key="1">
    <citation type="journal article" date="2020" name="BMC Genomics">
        <title>Intraspecific diversification of the crop wild relative Brassica cretica Lam. using demographic model selection.</title>
        <authorList>
            <person name="Kioukis A."/>
            <person name="Michalopoulou V.A."/>
            <person name="Briers L."/>
            <person name="Pirintsos S."/>
            <person name="Studholme D.J."/>
            <person name="Pavlidis P."/>
            <person name="Sarris P.F."/>
        </authorList>
    </citation>
    <scope>NUCLEOTIDE SEQUENCE [LARGE SCALE GENOMIC DNA]</scope>
    <source>
        <strain evidence="3">cv. PFS-1207/04</strain>
    </source>
</reference>
<comment type="caution">
    <text evidence="2">The sequence shown here is derived from an EMBL/GenBank/DDBJ whole genome shotgun (WGS) entry which is preliminary data.</text>
</comment>
<sequence>MTRSMFPDGRPEVLEMNSIALDQKPKNTDAPIGYYYSKELSYRMKGSRPRFFCSVLNVGSSWRGVKYEVSLLQVRNYSPFMCFSHDNLRNKASRQLVIVMCQLLQKLGKQADTISGSRGGTPDSHMTSGSKSDVRVQNDLRVHKTPPGYKRPPGKKRRSTDPSRGIYIDRNLPKGGPSGPKGLRPKTSGFEEGIHSTAFGFLDKTLTSLRTRQTNRAVYRLRTSGLELRPDPQPDDRTDRTEARISRPTRQGKANGQARITLGQANSDSDHSFSLLARLARTIFTGDCADDLTSLFDPIMDFSFGYFYKARILKLVEDMGHVGTKLVRSERPAAFAKCPSALADRPAHVLILSALDTASSDESGQEPNGHLD</sequence>
<accession>A0ABQ7BSR7</accession>
<dbReference type="EMBL" id="QGKV02001507">
    <property type="protein sequence ID" value="KAF3534916.1"/>
    <property type="molecule type" value="Genomic_DNA"/>
</dbReference>
<protein>
    <submittedName>
        <fullName evidence="2">Uncharacterized protein</fullName>
    </submittedName>
</protein>
<evidence type="ECO:0000313" key="2">
    <source>
        <dbReference type="EMBL" id="KAF3534916.1"/>
    </source>
</evidence>
<gene>
    <name evidence="2" type="ORF">DY000_02039508</name>
</gene>
<feature type="region of interest" description="Disordered" evidence="1">
    <location>
        <begin position="112"/>
        <end position="190"/>
    </location>
</feature>
<feature type="compositionally biased region" description="Basic and acidic residues" evidence="1">
    <location>
        <begin position="228"/>
        <end position="245"/>
    </location>
</feature>
<keyword evidence="3" id="KW-1185">Reference proteome</keyword>
<evidence type="ECO:0000313" key="3">
    <source>
        <dbReference type="Proteomes" id="UP000266723"/>
    </source>
</evidence>